<comment type="caution">
    <text evidence="1">The sequence shown here is derived from an EMBL/GenBank/DDBJ whole genome shotgun (WGS) entry which is preliminary data.</text>
</comment>
<reference evidence="1" key="2">
    <citation type="journal article" date="2021" name="PeerJ">
        <title>Extensive microbial diversity within the chicken gut microbiome revealed by metagenomics and culture.</title>
        <authorList>
            <person name="Gilroy R."/>
            <person name="Ravi A."/>
            <person name="Getino M."/>
            <person name="Pursley I."/>
            <person name="Horton D.L."/>
            <person name="Alikhan N.F."/>
            <person name="Baker D."/>
            <person name="Gharbi K."/>
            <person name="Hall N."/>
            <person name="Watson M."/>
            <person name="Adriaenssens E.M."/>
            <person name="Foster-Nyarko E."/>
            <person name="Jarju S."/>
            <person name="Secka A."/>
            <person name="Antonio M."/>
            <person name="Oren A."/>
            <person name="Chaudhuri R.R."/>
            <person name="La Ragione R."/>
            <person name="Hildebrand F."/>
            <person name="Pallen M.J."/>
        </authorList>
    </citation>
    <scope>NUCLEOTIDE SEQUENCE</scope>
    <source>
        <strain evidence="1">10192</strain>
    </source>
</reference>
<proteinExistence type="predicted"/>
<dbReference type="InterPro" id="IPR010181">
    <property type="entry name" value="CGCAxxGCC_motif"/>
</dbReference>
<evidence type="ECO:0000313" key="2">
    <source>
        <dbReference type="Proteomes" id="UP000823632"/>
    </source>
</evidence>
<accession>A0A9D9GXF0</accession>
<evidence type="ECO:0000313" key="1">
    <source>
        <dbReference type="EMBL" id="MBO8430640.1"/>
    </source>
</evidence>
<name>A0A9D9GXF0_9BACT</name>
<organism evidence="1 2">
    <name type="scientific">Candidatus Scatousia excrementipullorum</name>
    <dbReference type="NCBI Taxonomy" id="2840936"/>
    <lineage>
        <taxon>Bacteria</taxon>
        <taxon>Candidatus Scatousia</taxon>
    </lineage>
</organism>
<protein>
    <submittedName>
        <fullName evidence="1">C_GCAxxG_C_C family protein</fullName>
    </submittedName>
</protein>
<dbReference type="Pfam" id="PF09719">
    <property type="entry name" value="C_GCAxxG_C_C"/>
    <property type="match status" value="1"/>
</dbReference>
<dbReference type="Proteomes" id="UP000823632">
    <property type="component" value="Unassembled WGS sequence"/>
</dbReference>
<reference evidence="1" key="1">
    <citation type="submission" date="2020-10" db="EMBL/GenBank/DDBJ databases">
        <authorList>
            <person name="Gilroy R."/>
        </authorList>
    </citation>
    <scope>NUCLEOTIDE SEQUENCE</scope>
    <source>
        <strain evidence="1">10192</strain>
    </source>
</reference>
<dbReference type="EMBL" id="JADIND010000095">
    <property type="protein sequence ID" value="MBO8430640.1"/>
    <property type="molecule type" value="Genomic_DNA"/>
</dbReference>
<gene>
    <name evidence="1" type="ORF">IAC76_04570</name>
</gene>
<dbReference type="NCBIfam" id="TIGR01909">
    <property type="entry name" value="C_GCAxxG_C_C"/>
    <property type="match status" value="1"/>
</dbReference>
<dbReference type="AlphaFoldDB" id="A0A9D9GXF0"/>
<sequence>MKKNAVDYYINKGYSCSESVVMAAIDAGLCDKSLLPCATAFSGGMSSGCLCGAVAGAQLVIGYNYGKENSKGNDTEARIKAAHMIEEFKKRHRVTCCKALTAGLEGMERKQHCCRMVGDSAEILEELIRVKINA</sequence>